<name>A0ABQ1MW63_9SPHI</name>
<proteinExistence type="predicted"/>
<dbReference type="Proteomes" id="UP000597338">
    <property type="component" value="Unassembled WGS sequence"/>
</dbReference>
<comment type="caution">
    <text evidence="1">The sequence shown here is derived from an EMBL/GenBank/DDBJ whole genome shotgun (WGS) entry which is preliminary data.</text>
</comment>
<dbReference type="EMBL" id="BMIK01000028">
    <property type="protein sequence ID" value="GGC47772.1"/>
    <property type="molecule type" value="Genomic_DNA"/>
</dbReference>
<organism evidence="1 2">
    <name type="scientific">Parapedobacter defluvii</name>
    <dbReference type="NCBI Taxonomy" id="2045106"/>
    <lineage>
        <taxon>Bacteria</taxon>
        <taxon>Pseudomonadati</taxon>
        <taxon>Bacteroidota</taxon>
        <taxon>Sphingobacteriia</taxon>
        <taxon>Sphingobacteriales</taxon>
        <taxon>Sphingobacteriaceae</taxon>
        <taxon>Parapedobacter</taxon>
    </lineage>
</organism>
<reference evidence="2" key="1">
    <citation type="journal article" date="2019" name="Int. J. Syst. Evol. Microbiol.">
        <title>The Global Catalogue of Microorganisms (GCM) 10K type strain sequencing project: providing services to taxonomists for standard genome sequencing and annotation.</title>
        <authorList>
            <consortium name="The Broad Institute Genomics Platform"/>
            <consortium name="The Broad Institute Genome Sequencing Center for Infectious Disease"/>
            <person name="Wu L."/>
            <person name="Ma J."/>
        </authorList>
    </citation>
    <scope>NUCLEOTIDE SEQUENCE [LARGE SCALE GENOMIC DNA]</scope>
    <source>
        <strain evidence="2">CGMCC 1.15342</strain>
    </source>
</reference>
<sequence>MKASLVSQSISAGSLLSSGGGFLGLSNERKGPASYIIINFPFFVSIYNGSPVYVPNRLTAYELLFPLKPKNPI</sequence>
<keyword evidence="2" id="KW-1185">Reference proteome</keyword>
<accession>A0ABQ1MW63</accession>
<evidence type="ECO:0000313" key="2">
    <source>
        <dbReference type="Proteomes" id="UP000597338"/>
    </source>
</evidence>
<evidence type="ECO:0000313" key="1">
    <source>
        <dbReference type="EMBL" id="GGC47772.1"/>
    </source>
</evidence>
<gene>
    <name evidence="1" type="ORF">GCM10011386_44910</name>
</gene>
<protein>
    <submittedName>
        <fullName evidence="1">Uncharacterized protein</fullName>
    </submittedName>
</protein>